<accession>A0AAW6H227</accession>
<dbReference type="RefSeq" id="WP_272201942.1">
    <property type="nucleotide sequence ID" value="NZ_JAQNSI010000369.1"/>
</dbReference>
<dbReference type="EMBL" id="JAQNSI010000369">
    <property type="protein sequence ID" value="MDC1901510.1"/>
    <property type="molecule type" value="Genomic_DNA"/>
</dbReference>
<comment type="caution">
    <text evidence="1">The sequence shown here is derived from an EMBL/GenBank/DDBJ whole genome shotgun (WGS) entry which is preliminary data.</text>
</comment>
<organism evidence="1 2">
    <name type="scientific">Bacteroides uniformis</name>
    <dbReference type="NCBI Taxonomy" id="820"/>
    <lineage>
        <taxon>Bacteria</taxon>
        <taxon>Pseudomonadati</taxon>
        <taxon>Bacteroidota</taxon>
        <taxon>Bacteroidia</taxon>
        <taxon>Bacteroidales</taxon>
        <taxon>Bacteroidaceae</taxon>
        <taxon>Bacteroides</taxon>
    </lineage>
</organism>
<evidence type="ECO:0008006" key="3">
    <source>
        <dbReference type="Google" id="ProtNLM"/>
    </source>
</evidence>
<sequence length="64" mass="7000">NIPTKVFKVFSNARIALSCNNVATITGYSGLTPMINSASFQGGVDSRNIYPINRTYTIQLILSF</sequence>
<feature type="non-terminal residue" evidence="1">
    <location>
        <position position="1"/>
    </location>
</feature>
<protein>
    <recommendedName>
        <fullName evidence="3">TonB-dependent receptor</fullName>
    </recommendedName>
</protein>
<dbReference type="Proteomes" id="UP001222603">
    <property type="component" value="Unassembled WGS sequence"/>
</dbReference>
<name>A0AAW6H227_BACUN</name>
<reference evidence="1" key="1">
    <citation type="submission" date="2022-10" db="EMBL/GenBank/DDBJ databases">
        <title>Human gut microbiome strain richness.</title>
        <authorList>
            <person name="Chen-Liaw A."/>
        </authorList>
    </citation>
    <scope>NUCLEOTIDE SEQUENCE</scope>
    <source>
        <strain evidence="1">1001713st1_F9_1001713B170221_170320</strain>
    </source>
</reference>
<evidence type="ECO:0000313" key="1">
    <source>
        <dbReference type="EMBL" id="MDC1901510.1"/>
    </source>
</evidence>
<evidence type="ECO:0000313" key="2">
    <source>
        <dbReference type="Proteomes" id="UP001222603"/>
    </source>
</evidence>
<gene>
    <name evidence="1" type="ORF">POZ10_12865</name>
</gene>
<proteinExistence type="predicted"/>
<dbReference type="AlphaFoldDB" id="A0AAW6H227"/>